<dbReference type="PIRSF" id="PIRSF000777">
    <property type="entry name" value="RNA_polIII_C31"/>
    <property type="match status" value="1"/>
</dbReference>
<gene>
    <name evidence="6" type="ORF">CANINC_004387</name>
</gene>
<feature type="region of interest" description="Disordered" evidence="5">
    <location>
        <begin position="173"/>
        <end position="229"/>
    </location>
</feature>
<sequence>MSFGRGGQRQILPFGLDWADIQQNATEELEFPLPINGPPTNLEKECYQQFAYLTSTMKDSSFYTGNLKSLSQNSSLGKKGIAYLEGGVNDGLKRYSDKYRKQIKIGRSMNDHPFILNFFPKELHGVMISKSGKKSLNMSRYKKSSKNGTNIDDIIKNAEEKQKEILERLNEVAANANDDDIEEDENPEDDENFDDEFEDDDDDDYNAEKYFDDGDDFDERDDGDDEAAF</sequence>
<feature type="compositionally biased region" description="Acidic residues" evidence="5">
    <location>
        <begin position="213"/>
        <end position="229"/>
    </location>
</feature>
<dbReference type="EMBL" id="SELW01000653">
    <property type="protein sequence ID" value="TID15422.1"/>
    <property type="molecule type" value="Genomic_DNA"/>
</dbReference>
<proteinExistence type="inferred from homology"/>
<keyword evidence="3 4" id="KW-0539">Nucleus</keyword>
<dbReference type="Proteomes" id="UP000307173">
    <property type="component" value="Unassembled WGS sequence"/>
</dbReference>
<evidence type="ECO:0000256" key="1">
    <source>
        <dbReference type="ARBA" id="ARBA00004123"/>
    </source>
</evidence>
<dbReference type="OrthoDB" id="5377312at2759"/>
<comment type="subunit">
    <text evidence="4">Component of the RNA polymerase III (Pol III) complex.</text>
</comment>
<evidence type="ECO:0000256" key="5">
    <source>
        <dbReference type="SAM" id="MobiDB-lite"/>
    </source>
</evidence>
<comment type="similarity">
    <text evidence="2 4">Belongs to the eukaryotic RPC7 RNA polymerase subunit family.</text>
</comment>
<evidence type="ECO:0000256" key="3">
    <source>
        <dbReference type="ARBA" id="ARBA00023242"/>
    </source>
</evidence>
<dbReference type="Pfam" id="PF11705">
    <property type="entry name" value="RNA_pol_3_Rpc31"/>
    <property type="match status" value="1"/>
</dbReference>
<comment type="function">
    <text evidence="4">DNA-dependent RNA polymerase catalyzes the transcription of DNA into RNA using the four ribonucleoside triphosphates as substrates. Specific peripheric component of RNA polymerase III which synthesizes small RNAs, such as 5S rRNA and tRNAs.</text>
</comment>
<dbReference type="InterPro" id="IPR024661">
    <property type="entry name" value="RNA_pol_III_Rpc31"/>
</dbReference>
<comment type="caution">
    <text evidence="6">The sequence shown here is derived from an EMBL/GenBank/DDBJ whole genome shotgun (WGS) entry which is preliminary data.</text>
</comment>
<dbReference type="STRING" id="52247.A0A4T0WW57"/>
<dbReference type="PANTHER" id="PTHR15367">
    <property type="entry name" value="DNA-DIRECTED RNA POLYMERASE III"/>
    <property type="match status" value="1"/>
</dbReference>
<evidence type="ECO:0000256" key="4">
    <source>
        <dbReference type="PIRNR" id="PIRNR000777"/>
    </source>
</evidence>
<feature type="compositionally biased region" description="Acidic residues" evidence="5">
    <location>
        <begin position="177"/>
        <end position="205"/>
    </location>
</feature>
<dbReference type="AlphaFoldDB" id="A0A4T0WW57"/>
<protein>
    <recommendedName>
        <fullName evidence="4">DNA-directed RNA polymerase III subunit</fullName>
    </recommendedName>
</protein>
<evidence type="ECO:0000313" key="7">
    <source>
        <dbReference type="Proteomes" id="UP000307173"/>
    </source>
</evidence>
<dbReference type="GO" id="GO:0006383">
    <property type="term" value="P:transcription by RNA polymerase III"/>
    <property type="evidence" value="ECO:0007669"/>
    <property type="project" value="UniProtKB-UniRule"/>
</dbReference>
<reference evidence="6 7" key="1">
    <citation type="journal article" date="2019" name="Front. Genet.">
        <title>Whole-Genome Sequencing of the Opportunistic Yeast Pathogen Candida inconspicua Uncovers Its Hybrid Origin.</title>
        <authorList>
            <person name="Mixao V."/>
            <person name="Hansen A.P."/>
            <person name="Saus E."/>
            <person name="Boekhout T."/>
            <person name="Lass-Florl C."/>
            <person name="Gabaldon T."/>
        </authorList>
    </citation>
    <scope>NUCLEOTIDE SEQUENCE [LARGE SCALE GENOMIC DNA]</scope>
    <source>
        <strain evidence="6 7">CBS 180</strain>
    </source>
</reference>
<evidence type="ECO:0000313" key="6">
    <source>
        <dbReference type="EMBL" id="TID15422.1"/>
    </source>
</evidence>
<organism evidence="6 7">
    <name type="scientific">Pichia inconspicua</name>
    <dbReference type="NCBI Taxonomy" id="52247"/>
    <lineage>
        <taxon>Eukaryota</taxon>
        <taxon>Fungi</taxon>
        <taxon>Dikarya</taxon>
        <taxon>Ascomycota</taxon>
        <taxon>Saccharomycotina</taxon>
        <taxon>Pichiomycetes</taxon>
        <taxon>Pichiales</taxon>
        <taxon>Pichiaceae</taxon>
        <taxon>Pichia</taxon>
    </lineage>
</organism>
<evidence type="ECO:0000256" key="2">
    <source>
        <dbReference type="ARBA" id="ARBA00008352"/>
    </source>
</evidence>
<dbReference type="GO" id="GO:0005666">
    <property type="term" value="C:RNA polymerase III complex"/>
    <property type="evidence" value="ECO:0007669"/>
    <property type="project" value="UniProtKB-UniRule"/>
</dbReference>
<accession>A0A4T0WW57</accession>
<dbReference type="PANTHER" id="PTHR15367:SF2">
    <property type="entry name" value="DNA-DIRECTED RNA POLYMERASE III SUBUNIT"/>
    <property type="match status" value="1"/>
</dbReference>
<name>A0A4T0WW57_9ASCO</name>
<keyword evidence="7" id="KW-1185">Reference proteome</keyword>
<comment type="subcellular location">
    <subcellularLocation>
        <location evidence="1 4">Nucleus</location>
    </subcellularLocation>
</comment>